<dbReference type="SUPFAM" id="SSF46785">
    <property type="entry name" value="Winged helix' DNA-binding domain"/>
    <property type="match status" value="1"/>
</dbReference>
<dbReference type="Pfam" id="PF03466">
    <property type="entry name" value="LysR_substrate"/>
    <property type="match status" value="1"/>
</dbReference>
<dbReference type="InterPro" id="IPR050950">
    <property type="entry name" value="HTH-type_LysR_regulators"/>
</dbReference>
<dbReference type="EMBL" id="DYVK01000045">
    <property type="protein sequence ID" value="HJG15344.1"/>
    <property type="molecule type" value="Genomic_DNA"/>
</dbReference>
<evidence type="ECO:0000313" key="3">
    <source>
        <dbReference type="Proteomes" id="UP000759256"/>
    </source>
</evidence>
<dbReference type="PANTHER" id="PTHR30419">
    <property type="entry name" value="HTH-TYPE TRANSCRIPTIONAL REGULATOR YBHD"/>
    <property type="match status" value="1"/>
</dbReference>
<dbReference type="CDD" id="cd05466">
    <property type="entry name" value="PBP2_LTTR_substrate"/>
    <property type="match status" value="1"/>
</dbReference>
<reference evidence="2" key="1">
    <citation type="journal article" date="2021" name="PeerJ">
        <title>Extensive microbial diversity within the chicken gut microbiome revealed by metagenomics and culture.</title>
        <authorList>
            <person name="Gilroy R."/>
            <person name="Ravi A."/>
            <person name="Getino M."/>
            <person name="Pursley I."/>
            <person name="Horton D.L."/>
            <person name="Alikhan N.F."/>
            <person name="Baker D."/>
            <person name="Gharbi K."/>
            <person name="Hall N."/>
            <person name="Watson M."/>
            <person name="Adriaenssens E.M."/>
            <person name="Foster-Nyarko E."/>
            <person name="Jarju S."/>
            <person name="Secka A."/>
            <person name="Antonio M."/>
            <person name="Oren A."/>
            <person name="Chaudhuri R.R."/>
            <person name="La Ragione R."/>
            <person name="Hildebrand F."/>
            <person name="Pallen M.J."/>
        </authorList>
    </citation>
    <scope>NUCLEOTIDE SEQUENCE</scope>
    <source>
        <strain evidence="2">CHK189-29639</strain>
    </source>
</reference>
<comment type="caution">
    <text evidence="2">The sequence shown here is derived from an EMBL/GenBank/DDBJ whole genome shotgun (WGS) entry which is preliminary data.</text>
</comment>
<dbReference type="InterPro" id="IPR036390">
    <property type="entry name" value="WH_DNA-bd_sf"/>
</dbReference>
<dbReference type="Gene3D" id="1.10.10.10">
    <property type="entry name" value="Winged helix-like DNA-binding domain superfamily/Winged helix DNA-binding domain"/>
    <property type="match status" value="1"/>
</dbReference>
<dbReference type="Gene3D" id="3.40.190.290">
    <property type="match status" value="1"/>
</dbReference>
<dbReference type="InterPro" id="IPR036388">
    <property type="entry name" value="WH-like_DNA-bd_sf"/>
</dbReference>
<dbReference type="InterPro" id="IPR005119">
    <property type="entry name" value="LysR_subst-bd"/>
</dbReference>
<evidence type="ECO:0000313" key="2">
    <source>
        <dbReference type="EMBL" id="HJG15344.1"/>
    </source>
</evidence>
<name>A0A921ID17_9LACO</name>
<evidence type="ECO:0000259" key="1">
    <source>
        <dbReference type="Pfam" id="PF03466"/>
    </source>
</evidence>
<dbReference type="GO" id="GO:0006355">
    <property type="term" value="P:regulation of DNA-templated transcription"/>
    <property type="evidence" value="ECO:0007669"/>
    <property type="project" value="TreeGrafter"/>
</dbReference>
<dbReference type="PANTHER" id="PTHR30419:SF8">
    <property type="entry name" value="NITROGEN ASSIMILATION TRANSCRIPTIONAL ACTIVATOR-RELATED"/>
    <property type="match status" value="1"/>
</dbReference>
<gene>
    <name evidence="2" type="ORF">K8V06_04285</name>
</gene>
<dbReference type="AlphaFoldDB" id="A0A921ID17"/>
<dbReference type="GO" id="GO:0005829">
    <property type="term" value="C:cytosol"/>
    <property type="evidence" value="ECO:0007669"/>
    <property type="project" value="TreeGrafter"/>
</dbReference>
<protein>
    <submittedName>
        <fullName evidence="2">LysR family transcriptional regulator</fullName>
    </submittedName>
</protein>
<sequence length="307" mass="35058">MNKDKNLYDILRNVSSSTTISNIANKLFLSEPYISKVIKDAESKYHVILIKRNKKPISLTPAGSTLLKDLQKIVENRNELEYDLLSYQENSIYEIKVAFNQPWLETSDHNVIEYLMQQFPSIVFSFYEQTTNLAQNNLLNHTIDIFVGKVLVNKVIESTFISDSPLSFLIPKGNPLFELSADTLTPELFPKFDNIKFISLTSDSFFQAMIDHLFEENEISVNKVVKVANSQLADKLMLDSIGISIASSAYASQLTKKYPHCFKEIHIPTNMLQLSNGVSYLKGSPIMVRKIADKLIHFLQVNNYFEK</sequence>
<dbReference type="SUPFAM" id="SSF53850">
    <property type="entry name" value="Periplasmic binding protein-like II"/>
    <property type="match status" value="1"/>
</dbReference>
<accession>A0A921ID17</accession>
<organism evidence="2 3">
    <name type="scientific">Ligilactobacillus salivarius</name>
    <dbReference type="NCBI Taxonomy" id="1624"/>
    <lineage>
        <taxon>Bacteria</taxon>
        <taxon>Bacillati</taxon>
        <taxon>Bacillota</taxon>
        <taxon>Bacilli</taxon>
        <taxon>Lactobacillales</taxon>
        <taxon>Lactobacillaceae</taxon>
        <taxon>Ligilactobacillus</taxon>
    </lineage>
</organism>
<proteinExistence type="predicted"/>
<feature type="domain" description="LysR substrate-binding" evidence="1">
    <location>
        <begin position="111"/>
        <end position="253"/>
    </location>
</feature>
<dbReference type="Proteomes" id="UP000759256">
    <property type="component" value="Unassembled WGS sequence"/>
</dbReference>
<reference evidence="2" key="2">
    <citation type="submission" date="2021-09" db="EMBL/GenBank/DDBJ databases">
        <authorList>
            <person name="Gilroy R."/>
        </authorList>
    </citation>
    <scope>NUCLEOTIDE SEQUENCE</scope>
    <source>
        <strain evidence="2">CHK189-29639</strain>
    </source>
</reference>